<dbReference type="GO" id="GO:0006099">
    <property type="term" value="P:tricarboxylic acid cycle"/>
    <property type="evidence" value="ECO:0007669"/>
    <property type="project" value="TreeGrafter"/>
</dbReference>
<dbReference type="PANTHER" id="PTHR23152">
    <property type="entry name" value="2-OXOGLUTARATE DEHYDROGENASE"/>
    <property type="match status" value="1"/>
</dbReference>
<dbReference type="Gene3D" id="3.40.50.11610">
    <property type="entry name" value="Multifunctional 2-oxoglutarate metabolism enzyme, C-terminal domain"/>
    <property type="match status" value="1"/>
</dbReference>
<gene>
    <name evidence="8" type="ORF">DI536_21880</name>
</gene>
<comment type="function">
    <text evidence="2">E1 component of the 2-oxoglutarate dehydrogenase (OGDH) complex which catalyzes the decarboxylation of 2-oxoglutarate, the first step in the conversion of 2-oxoglutarate to succinyl-CoA and CO(2).</text>
</comment>
<dbReference type="InterPro" id="IPR001017">
    <property type="entry name" value="DH_E1"/>
</dbReference>
<accession>A0A2W5T3C3</accession>
<dbReference type="AlphaFoldDB" id="A0A2W5T3C3"/>
<dbReference type="Gene3D" id="3.40.50.970">
    <property type="match status" value="1"/>
</dbReference>
<dbReference type="SMART" id="SM00861">
    <property type="entry name" value="Transket_pyr"/>
    <property type="match status" value="1"/>
</dbReference>
<dbReference type="Pfam" id="PF16870">
    <property type="entry name" value="OxoGdeHyase_C"/>
    <property type="match status" value="1"/>
</dbReference>
<dbReference type="Pfam" id="PF02779">
    <property type="entry name" value="Transket_pyr"/>
    <property type="match status" value="1"/>
</dbReference>
<reference evidence="8 9" key="1">
    <citation type="submission" date="2017-08" db="EMBL/GenBank/DDBJ databases">
        <title>Infants hospitalized years apart are colonized by the same room-sourced microbial strains.</title>
        <authorList>
            <person name="Brooks B."/>
            <person name="Olm M.R."/>
            <person name="Firek B.A."/>
            <person name="Baker R."/>
            <person name="Thomas B.C."/>
            <person name="Morowitz M.J."/>
            <person name="Banfield J.F."/>
        </authorList>
    </citation>
    <scope>NUCLEOTIDE SEQUENCE [LARGE SCALE GENOMIC DNA]</scope>
    <source>
        <strain evidence="8">S2_003_000_R2_14</strain>
    </source>
</reference>
<dbReference type="Pfam" id="PF16078">
    <property type="entry name" value="2-oxogl_dehyd_N"/>
    <property type="match status" value="1"/>
</dbReference>
<comment type="similarity">
    <text evidence="3">Belongs to the alpha-ketoglutarate dehydrogenase family.</text>
</comment>
<evidence type="ECO:0000313" key="8">
    <source>
        <dbReference type="EMBL" id="PZR09592.1"/>
    </source>
</evidence>
<dbReference type="InterPro" id="IPR031717">
    <property type="entry name" value="ODO-1/KGD_C"/>
</dbReference>
<dbReference type="CDD" id="cd02016">
    <property type="entry name" value="TPP_E1_OGDC_like"/>
    <property type="match status" value="1"/>
</dbReference>
<dbReference type="SUPFAM" id="SSF52518">
    <property type="entry name" value="Thiamin diphosphate-binding fold (THDP-binding)"/>
    <property type="match status" value="2"/>
</dbReference>
<dbReference type="InterPro" id="IPR011603">
    <property type="entry name" value="2oxoglutarate_DH_E1"/>
</dbReference>
<comment type="cofactor">
    <cofactor evidence="1">
        <name>thiamine diphosphate</name>
        <dbReference type="ChEBI" id="CHEBI:58937"/>
    </cofactor>
</comment>
<dbReference type="PIRSF" id="PIRSF000157">
    <property type="entry name" value="Oxoglu_dh_E1"/>
    <property type="match status" value="1"/>
</dbReference>
<dbReference type="GO" id="GO:0004591">
    <property type="term" value="F:oxoglutarate dehydrogenase (succinyl-transferring) activity"/>
    <property type="evidence" value="ECO:0007669"/>
    <property type="project" value="UniProtKB-EC"/>
</dbReference>
<dbReference type="NCBIfam" id="NF006914">
    <property type="entry name" value="PRK09404.1"/>
    <property type="match status" value="1"/>
</dbReference>
<dbReference type="EC" id="1.2.4.2" evidence="4"/>
<evidence type="ECO:0000256" key="2">
    <source>
        <dbReference type="ARBA" id="ARBA00003906"/>
    </source>
</evidence>
<dbReference type="GO" id="GO:0045252">
    <property type="term" value="C:oxoglutarate dehydrogenase complex"/>
    <property type="evidence" value="ECO:0007669"/>
    <property type="project" value="TreeGrafter"/>
</dbReference>
<dbReference type="InterPro" id="IPR032106">
    <property type="entry name" value="2-oxogl_dehyd_N"/>
</dbReference>
<dbReference type="InterPro" id="IPR042179">
    <property type="entry name" value="KGD_C_sf"/>
</dbReference>
<dbReference type="NCBIfam" id="TIGR00239">
    <property type="entry name" value="2oxo_dh_E1"/>
    <property type="match status" value="1"/>
</dbReference>
<organism evidence="8 9">
    <name type="scientific">Archangium gephyra</name>
    <dbReference type="NCBI Taxonomy" id="48"/>
    <lineage>
        <taxon>Bacteria</taxon>
        <taxon>Pseudomonadati</taxon>
        <taxon>Myxococcota</taxon>
        <taxon>Myxococcia</taxon>
        <taxon>Myxococcales</taxon>
        <taxon>Cystobacterineae</taxon>
        <taxon>Archangiaceae</taxon>
        <taxon>Archangium</taxon>
    </lineage>
</organism>
<keyword evidence="6" id="KW-0786">Thiamine pyrophosphate</keyword>
<dbReference type="Proteomes" id="UP000249061">
    <property type="component" value="Unassembled WGS sequence"/>
</dbReference>
<feature type="domain" description="Transketolase-like pyrimidine-binding" evidence="7">
    <location>
        <begin position="598"/>
        <end position="789"/>
    </location>
</feature>
<dbReference type="GO" id="GO:0030976">
    <property type="term" value="F:thiamine pyrophosphate binding"/>
    <property type="evidence" value="ECO:0007669"/>
    <property type="project" value="InterPro"/>
</dbReference>
<keyword evidence="5" id="KW-0560">Oxidoreductase</keyword>
<dbReference type="Pfam" id="PF00676">
    <property type="entry name" value="E1_dh"/>
    <property type="match status" value="1"/>
</dbReference>
<dbReference type="Gene3D" id="3.40.50.12470">
    <property type="match status" value="1"/>
</dbReference>
<dbReference type="EMBL" id="QFQP01000020">
    <property type="protein sequence ID" value="PZR09592.1"/>
    <property type="molecule type" value="Genomic_DNA"/>
</dbReference>
<sequence length="936" mass="104484">MPTPSDSFLTGANIDFIEALYSRFLADPNEVDPSWRALFSTLQREGKPLVIDGLVLPPVKRAQVNGATVLQATPSSTGMQLQSKVDQMVMAFRLRGHLLAQLDPLGVPRQPLEHVADMPLTSSDHFTEKELDTEVSLVDTLDPTRVPTRILIERMRKTYAHHIGVEFAHMYDSERRRWLRRKMETSLNTTDYTVDEQLRILRKLTEAETFETTIHSKFQGQKRFSAEGGEVQVAMINEFLELGGQLGVKEVVFGMAHRGRLNVLANILGKPADEIFAEIAGPSDPKQYLNRHDVKYHMGYSRDLVTESGAKIHLTMAFNPSHLGFVHPVVEGRVRAKQDRMGGGAEAKKAVVPFVIHGDAAFSGQGLVPETLNLSGLDAYDTGGTVHLIINNQIGYTTEARQGRTPLYCTAQAQLLDIPIFHVNGDDAEACVHVMKLATEYRQKFNTDVVIDLVCYRKYGHNEGDEPRFTQPTMYKLVDAEKTVRAQYAEELAKKNRVSAEQSKALLDQCNAQFSDAITRSRTQSLVKDPDHLHGVWAKYRGGADKDTAQVETGLPEEELKKLLAPLAKTPEGFTLHPNVQKGIVDKRAKMISAGDNLDWGAGEMLAYATLINQGYRVRVTGQDTERGTFAHRQAVLHDQKTGKQAFPLDDIKPGAAKIVNSPLSEMACMAFEYGYSLDAPDVLIAWEAQFGDFANNAQVMIDQFLAASEDKWKRMSALTLLLPHGYEGAGPEHSSARLERFLELAAEDNIQVCYPTSAAQIFHLLRRQAVRPIRKPLVVMTPKSLLRMPEATSPWADFTKGTYKKVIADNTADVSKVTRVLFCSGKVYFDLVKAREATKNTTTAVVRVEQLYPLPVDELVAVLDSYKNLKEVFWVQEEPKNSGAWRYIFEPLLELSQARNCKLKYVGRPESASPATGFLSTHQYEQKLLVDEALS</sequence>
<evidence type="ECO:0000256" key="1">
    <source>
        <dbReference type="ARBA" id="ARBA00001964"/>
    </source>
</evidence>
<dbReference type="Gene3D" id="1.10.287.1150">
    <property type="entry name" value="TPP helical domain"/>
    <property type="match status" value="1"/>
</dbReference>
<evidence type="ECO:0000313" key="9">
    <source>
        <dbReference type="Proteomes" id="UP000249061"/>
    </source>
</evidence>
<evidence type="ECO:0000256" key="4">
    <source>
        <dbReference type="ARBA" id="ARBA00012280"/>
    </source>
</evidence>
<dbReference type="PANTHER" id="PTHR23152:SF4">
    <property type="entry name" value="2-OXOADIPATE DEHYDROGENASE COMPLEX COMPONENT E1"/>
    <property type="match status" value="1"/>
</dbReference>
<name>A0A2W5T3C3_9BACT</name>
<dbReference type="InterPro" id="IPR005475">
    <property type="entry name" value="Transketolase-like_Pyr-bd"/>
</dbReference>
<evidence type="ECO:0000256" key="5">
    <source>
        <dbReference type="ARBA" id="ARBA00023002"/>
    </source>
</evidence>
<proteinExistence type="inferred from homology"/>
<protein>
    <recommendedName>
        <fullName evidence="4">oxoglutarate dehydrogenase (succinyl-transferring)</fullName>
        <ecNumber evidence="4">1.2.4.2</ecNumber>
    </recommendedName>
</protein>
<dbReference type="GO" id="GO:0005829">
    <property type="term" value="C:cytosol"/>
    <property type="evidence" value="ECO:0007669"/>
    <property type="project" value="TreeGrafter"/>
</dbReference>
<evidence type="ECO:0000259" key="7">
    <source>
        <dbReference type="SMART" id="SM00861"/>
    </source>
</evidence>
<dbReference type="InterPro" id="IPR029061">
    <property type="entry name" value="THDP-binding"/>
</dbReference>
<evidence type="ECO:0000256" key="6">
    <source>
        <dbReference type="ARBA" id="ARBA00023052"/>
    </source>
</evidence>
<comment type="caution">
    <text evidence="8">The sequence shown here is derived from an EMBL/GenBank/DDBJ whole genome shotgun (WGS) entry which is preliminary data.</text>
</comment>
<evidence type="ECO:0000256" key="3">
    <source>
        <dbReference type="ARBA" id="ARBA00006936"/>
    </source>
</evidence>
<dbReference type="NCBIfam" id="NF008907">
    <property type="entry name" value="PRK12270.1"/>
    <property type="match status" value="1"/>
</dbReference>